<dbReference type="EMBL" id="JAHRIN010018522">
    <property type="protein sequence ID" value="MEQ2198018.1"/>
    <property type="molecule type" value="Genomic_DNA"/>
</dbReference>
<accession>A0ABV0QQA8</accession>
<proteinExistence type="predicted"/>
<dbReference type="Proteomes" id="UP001434883">
    <property type="component" value="Unassembled WGS sequence"/>
</dbReference>
<keyword evidence="2" id="KW-1185">Reference proteome</keyword>
<comment type="caution">
    <text evidence="1">The sequence shown here is derived from an EMBL/GenBank/DDBJ whole genome shotgun (WGS) entry which is preliminary data.</text>
</comment>
<evidence type="ECO:0000313" key="2">
    <source>
        <dbReference type="Proteomes" id="UP001434883"/>
    </source>
</evidence>
<protein>
    <submittedName>
        <fullName evidence="1">Uncharacterized protein</fullName>
    </submittedName>
</protein>
<evidence type="ECO:0000313" key="1">
    <source>
        <dbReference type="EMBL" id="MEQ2198018.1"/>
    </source>
</evidence>
<name>A0ABV0QQA8_9TELE</name>
<organism evidence="1 2">
    <name type="scientific">Xenoophorus captivus</name>
    <dbReference type="NCBI Taxonomy" id="1517983"/>
    <lineage>
        <taxon>Eukaryota</taxon>
        <taxon>Metazoa</taxon>
        <taxon>Chordata</taxon>
        <taxon>Craniata</taxon>
        <taxon>Vertebrata</taxon>
        <taxon>Euteleostomi</taxon>
        <taxon>Actinopterygii</taxon>
        <taxon>Neopterygii</taxon>
        <taxon>Teleostei</taxon>
        <taxon>Neoteleostei</taxon>
        <taxon>Acanthomorphata</taxon>
        <taxon>Ovalentaria</taxon>
        <taxon>Atherinomorphae</taxon>
        <taxon>Cyprinodontiformes</taxon>
        <taxon>Goodeidae</taxon>
        <taxon>Xenoophorus</taxon>
    </lineage>
</organism>
<sequence length="110" mass="12267">MIHGLFLTTAKDYIYHHNCLSCFSQTLRDGTPGSQTVTERFSLGWPQVLCSTHNVALAWVDGRSGVGRGQKTVVMDPRKLGLLKVKDYLGVVESVNFYSRIVLKPLKEAN</sequence>
<reference evidence="1 2" key="1">
    <citation type="submission" date="2021-06" db="EMBL/GenBank/DDBJ databases">
        <authorList>
            <person name="Palmer J.M."/>
        </authorList>
    </citation>
    <scope>NUCLEOTIDE SEQUENCE [LARGE SCALE GENOMIC DNA]</scope>
    <source>
        <strain evidence="1 2">XC_2019</strain>
        <tissue evidence="1">Muscle</tissue>
    </source>
</reference>
<gene>
    <name evidence="1" type="ORF">XENOCAPTIV_006465</name>
</gene>